<organism evidence="2 3">
    <name type="scientific">Aliarcobacter cryaerophilus</name>
    <dbReference type="NCBI Taxonomy" id="28198"/>
    <lineage>
        <taxon>Bacteria</taxon>
        <taxon>Pseudomonadati</taxon>
        <taxon>Campylobacterota</taxon>
        <taxon>Epsilonproteobacteria</taxon>
        <taxon>Campylobacterales</taxon>
        <taxon>Arcobacteraceae</taxon>
        <taxon>Aliarcobacter</taxon>
    </lineage>
</organism>
<protein>
    <submittedName>
        <fullName evidence="2">Uncharacterized protein</fullName>
    </submittedName>
</protein>
<evidence type="ECO:0000313" key="3">
    <source>
        <dbReference type="Proteomes" id="UP000238649"/>
    </source>
</evidence>
<keyword evidence="1" id="KW-1133">Transmembrane helix</keyword>
<dbReference type="Proteomes" id="UP000238649">
    <property type="component" value="Unassembled WGS sequence"/>
</dbReference>
<comment type="caution">
    <text evidence="2">The sequence shown here is derived from an EMBL/GenBank/DDBJ whole genome shotgun (WGS) entry which is preliminary data.</text>
</comment>
<keyword evidence="1" id="KW-0812">Transmembrane</keyword>
<proteinExistence type="predicted"/>
<reference evidence="2 3" key="1">
    <citation type="submission" date="2017-09" db="EMBL/GenBank/DDBJ databases">
        <title>Reassesment of A. cryaerophilus.</title>
        <authorList>
            <person name="Perez-Cataluna A."/>
            <person name="Collado L."/>
            <person name="Salgado O."/>
            <person name="Lefinanco V."/>
            <person name="Figueras M.J."/>
        </authorList>
    </citation>
    <scope>NUCLEOTIDE SEQUENCE [LARGE SCALE GENOMIC DNA]</scope>
    <source>
        <strain evidence="2 3">LMG 9871</strain>
    </source>
</reference>
<dbReference type="RefSeq" id="WP_105910814.1">
    <property type="nucleotide sequence ID" value="NZ_NXGH01000001.1"/>
</dbReference>
<evidence type="ECO:0000313" key="2">
    <source>
        <dbReference type="EMBL" id="PRM90885.1"/>
    </source>
</evidence>
<sequence length="63" mass="7445">MKKYIIAIVAFLVLWLFLDLYYIAILGSVAFLINYKMGDEIKKTFRDLSPFIKNKLNSNKIER</sequence>
<dbReference type="EMBL" id="NXGH01000001">
    <property type="protein sequence ID" value="PRM90885.1"/>
    <property type="molecule type" value="Genomic_DNA"/>
</dbReference>
<evidence type="ECO:0000256" key="1">
    <source>
        <dbReference type="SAM" id="Phobius"/>
    </source>
</evidence>
<dbReference type="AlphaFoldDB" id="A0A2S9SWB3"/>
<feature type="transmembrane region" description="Helical" evidence="1">
    <location>
        <begin position="6"/>
        <end position="33"/>
    </location>
</feature>
<name>A0A2S9SWB3_9BACT</name>
<accession>A0A2S9SWB3</accession>
<gene>
    <name evidence="2" type="ORF">CJ671_00675</name>
</gene>
<keyword evidence="1" id="KW-0472">Membrane</keyword>